<sequence length="76" mass="8028">MGISFWQVALILVVVLIVFGAGKLPRVMGDLASGIKNFKKGMNEPDSVDAANANKQVRSDESQSSAALEKDKAAHG</sequence>
<feature type="transmembrane region" description="Helical" evidence="9">
    <location>
        <begin position="6"/>
        <end position="24"/>
    </location>
</feature>
<evidence type="ECO:0000256" key="8">
    <source>
        <dbReference type="ARBA" id="ARBA00023136"/>
    </source>
</evidence>
<dbReference type="PANTHER" id="PTHR42982">
    <property type="entry name" value="SEC-INDEPENDENT PROTEIN TRANSLOCASE PROTEIN TATA"/>
    <property type="match status" value="1"/>
</dbReference>
<evidence type="ECO:0000256" key="3">
    <source>
        <dbReference type="ARBA" id="ARBA00022475"/>
    </source>
</evidence>
<protein>
    <recommendedName>
        <fullName evidence="9">Sec-independent protein translocase protein TatA</fullName>
    </recommendedName>
</protein>
<dbReference type="RefSeq" id="WP_379898746.1">
    <property type="nucleotide sequence ID" value="NZ_JBHRTR010000015.1"/>
</dbReference>
<gene>
    <name evidence="9 11" type="primary">tatA</name>
    <name evidence="11" type="ORF">ACFOGJ_05460</name>
</gene>
<evidence type="ECO:0000313" key="11">
    <source>
        <dbReference type="EMBL" id="MFC3226668.1"/>
    </source>
</evidence>
<keyword evidence="7 9" id="KW-0811">Translocation</keyword>
<keyword evidence="3 9" id="KW-1003">Cell membrane</keyword>
<keyword evidence="6 9" id="KW-1133">Transmembrane helix</keyword>
<keyword evidence="8 9" id="KW-0472">Membrane</keyword>
<evidence type="ECO:0000256" key="4">
    <source>
        <dbReference type="ARBA" id="ARBA00022692"/>
    </source>
</evidence>
<dbReference type="Proteomes" id="UP001595528">
    <property type="component" value="Unassembled WGS sequence"/>
</dbReference>
<comment type="caution">
    <text evidence="11">The sequence shown here is derived from an EMBL/GenBank/DDBJ whole genome shotgun (WGS) entry which is preliminary data.</text>
</comment>
<comment type="subunit">
    <text evidence="9">The Tat system comprises two distinct complexes: a TatABC complex, containing multiple copies of TatA, TatB and TatC subunits, and a separate TatA complex, containing only TatA subunits. Substrates initially bind to the TatABC complex, which probably triggers association of the separate TatA complex to form the active translocon.</text>
</comment>
<name>A0ABV7KWB5_9PROT</name>
<keyword evidence="2 9" id="KW-0813">Transport</keyword>
<reference evidence="12" key="1">
    <citation type="journal article" date="2019" name="Int. J. Syst. Evol. Microbiol.">
        <title>The Global Catalogue of Microorganisms (GCM) 10K type strain sequencing project: providing services to taxonomists for standard genome sequencing and annotation.</title>
        <authorList>
            <consortium name="The Broad Institute Genomics Platform"/>
            <consortium name="The Broad Institute Genome Sequencing Center for Infectious Disease"/>
            <person name="Wu L."/>
            <person name="Ma J."/>
        </authorList>
    </citation>
    <scope>NUCLEOTIDE SEQUENCE [LARGE SCALE GENOMIC DNA]</scope>
    <source>
        <strain evidence="12">KCTC 42964</strain>
    </source>
</reference>
<accession>A0ABV7KWB5</accession>
<dbReference type="HAMAP" id="MF_00236">
    <property type="entry name" value="TatA_E"/>
    <property type="match status" value="1"/>
</dbReference>
<evidence type="ECO:0000256" key="9">
    <source>
        <dbReference type="HAMAP-Rule" id="MF_00236"/>
    </source>
</evidence>
<evidence type="ECO:0000256" key="5">
    <source>
        <dbReference type="ARBA" id="ARBA00022927"/>
    </source>
</evidence>
<dbReference type="Pfam" id="PF02416">
    <property type="entry name" value="TatA_B_E"/>
    <property type="match status" value="1"/>
</dbReference>
<dbReference type="InterPro" id="IPR003369">
    <property type="entry name" value="TatA/B/E"/>
</dbReference>
<keyword evidence="12" id="KW-1185">Reference proteome</keyword>
<dbReference type="InterPro" id="IPR006312">
    <property type="entry name" value="TatA/E"/>
</dbReference>
<evidence type="ECO:0000256" key="10">
    <source>
        <dbReference type="SAM" id="MobiDB-lite"/>
    </source>
</evidence>
<comment type="similarity">
    <text evidence="9">Belongs to the TatA/E family.</text>
</comment>
<dbReference type="PANTHER" id="PTHR42982:SF1">
    <property type="entry name" value="SEC-INDEPENDENT PROTEIN TRANSLOCASE PROTEIN TATA"/>
    <property type="match status" value="1"/>
</dbReference>
<keyword evidence="4 9" id="KW-0812">Transmembrane</keyword>
<dbReference type="EMBL" id="JBHRTR010000015">
    <property type="protein sequence ID" value="MFC3226668.1"/>
    <property type="molecule type" value="Genomic_DNA"/>
</dbReference>
<dbReference type="Gene3D" id="1.20.5.3310">
    <property type="match status" value="1"/>
</dbReference>
<evidence type="ECO:0000256" key="7">
    <source>
        <dbReference type="ARBA" id="ARBA00023010"/>
    </source>
</evidence>
<feature type="region of interest" description="Disordered" evidence="10">
    <location>
        <begin position="54"/>
        <end position="76"/>
    </location>
</feature>
<comment type="subcellular location">
    <subcellularLocation>
        <location evidence="1 9">Cell membrane</location>
        <topology evidence="1 9">Single-pass membrane protein</topology>
    </subcellularLocation>
</comment>
<evidence type="ECO:0000313" key="12">
    <source>
        <dbReference type="Proteomes" id="UP001595528"/>
    </source>
</evidence>
<organism evidence="11 12">
    <name type="scientific">Marinibaculum pumilum</name>
    <dbReference type="NCBI Taxonomy" id="1766165"/>
    <lineage>
        <taxon>Bacteria</taxon>
        <taxon>Pseudomonadati</taxon>
        <taxon>Pseudomonadota</taxon>
        <taxon>Alphaproteobacteria</taxon>
        <taxon>Rhodospirillales</taxon>
        <taxon>Rhodospirillaceae</taxon>
        <taxon>Marinibaculum</taxon>
    </lineage>
</organism>
<keyword evidence="5 9" id="KW-0653">Protein transport</keyword>
<dbReference type="NCBIfam" id="TIGR01411">
    <property type="entry name" value="tatAE"/>
    <property type="match status" value="1"/>
</dbReference>
<proteinExistence type="inferred from homology"/>
<comment type="function">
    <text evidence="9">Part of the twin-arginine translocation (Tat) system that transports large folded proteins containing a characteristic twin-arginine motif in their signal peptide across membranes. TatA could form the protein-conducting channel of the Tat system.</text>
</comment>
<evidence type="ECO:0000256" key="6">
    <source>
        <dbReference type="ARBA" id="ARBA00022989"/>
    </source>
</evidence>
<evidence type="ECO:0000256" key="2">
    <source>
        <dbReference type="ARBA" id="ARBA00022448"/>
    </source>
</evidence>
<evidence type="ECO:0000256" key="1">
    <source>
        <dbReference type="ARBA" id="ARBA00004162"/>
    </source>
</evidence>